<keyword evidence="3" id="KW-0819">tRNA processing</keyword>
<dbReference type="GO" id="GO:0005655">
    <property type="term" value="C:nucleolar ribonuclease P complex"/>
    <property type="evidence" value="ECO:0007669"/>
    <property type="project" value="TreeGrafter"/>
</dbReference>
<feature type="compositionally biased region" description="Basic residues" evidence="4">
    <location>
        <begin position="310"/>
        <end position="319"/>
    </location>
</feature>
<name>A0A8H3F4X6_9LECA</name>
<evidence type="ECO:0000313" key="5">
    <source>
        <dbReference type="EMBL" id="CAF9918597.1"/>
    </source>
</evidence>
<feature type="compositionally biased region" description="Basic and acidic residues" evidence="4">
    <location>
        <begin position="295"/>
        <end position="309"/>
    </location>
</feature>
<dbReference type="EMBL" id="CAJPDQ010000013">
    <property type="protein sequence ID" value="CAF9918597.1"/>
    <property type="molecule type" value="Genomic_DNA"/>
</dbReference>
<evidence type="ECO:0000256" key="1">
    <source>
        <dbReference type="ARBA" id="ARBA00004123"/>
    </source>
</evidence>
<dbReference type="SUPFAM" id="SSF89550">
    <property type="entry name" value="PHP domain-like"/>
    <property type="match status" value="1"/>
</dbReference>
<reference evidence="5" key="1">
    <citation type="submission" date="2021-03" db="EMBL/GenBank/DDBJ databases">
        <authorList>
            <person name="Tagirdzhanova G."/>
        </authorList>
    </citation>
    <scope>NUCLEOTIDE SEQUENCE</scope>
</reference>
<keyword evidence="6" id="KW-1185">Reference proteome</keyword>
<dbReference type="PANTHER" id="PTHR13031:SF0">
    <property type="entry name" value="RIBONUCLEASE P PROTEIN SUBUNIT P30"/>
    <property type="match status" value="1"/>
</dbReference>
<dbReference type="Pfam" id="PF01876">
    <property type="entry name" value="RNase_P_p30"/>
    <property type="match status" value="1"/>
</dbReference>
<dbReference type="OrthoDB" id="17948at2759"/>
<comment type="similarity">
    <text evidence="2">Belongs to the eukaryotic/archaeal RNase P protein component 3 family.</text>
</comment>
<feature type="region of interest" description="Disordered" evidence="4">
    <location>
        <begin position="280"/>
        <end position="321"/>
    </location>
</feature>
<evidence type="ECO:0000256" key="4">
    <source>
        <dbReference type="SAM" id="MobiDB-lite"/>
    </source>
</evidence>
<dbReference type="GO" id="GO:0003723">
    <property type="term" value="F:RNA binding"/>
    <property type="evidence" value="ECO:0007669"/>
    <property type="project" value="TreeGrafter"/>
</dbReference>
<organism evidence="5 6">
    <name type="scientific">Gomphillus americanus</name>
    <dbReference type="NCBI Taxonomy" id="1940652"/>
    <lineage>
        <taxon>Eukaryota</taxon>
        <taxon>Fungi</taxon>
        <taxon>Dikarya</taxon>
        <taxon>Ascomycota</taxon>
        <taxon>Pezizomycotina</taxon>
        <taxon>Lecanoromycetes</taxon>
        <taxon>OSLEUM clade</taxon>
        <taxon>Ostropomycetidae</taxon>
        <taxon>Ostropales</taxon>
        <taxon>Graphidaceae</taxon>
        <taxon>Gomphilloideae</taxon>
        <taxon>Gomphillus</taxon>
    </lineage>
</organism>
<evidence type="ECO:0000256" key="3">
    <source>
        <dbReference type="ARBA" id="ARBA00022694"/>
    </source>
</evidence>
<gene>
    <name evidence="5" type="ORF">GOMPHAMPRED_001572</name>
</gene>
<dbReference type="AlphaFoldDB" id="A0A8H3F4X6"/>
<dbReference type="InterPro" id="IPR002738">
    <property type="entry name" value="RNase_P_p30"/>
</dbReference>
<sequence length="341" mass="37269">MYHDLCVPYTSSQADFQRTLSFLVELSYTVIAISLPPPSGSQPNNKKQPLVLPTLPPSPAGIKQLLTRLTLPILSSSDLPNVKLHTLQQTYDLVALRPTSEKTLLLATSTPDADLISLDLSARWPFHFRPKMFSAAVKRGVYFEICYNAALIITTSTTGSGRKSWSSADSSAGRWGDLIPPSDPATARRNFIANATSLIRALRGGRNVVFSSEAATVLGLRAPMDVLNLGVLLGVSAEVAMEGIREAPAMVVRAAKARRIGWRGVVLGVQIVGVQDDEERRGVKRKVDEEDEDVAAEKMEEVKPSEKPLSKRQMKRLAQRARVEREGKGVDAVRADVVDKM</sequence>
<comment type="caution">
    <text evidence="5">The sequence shown here is derived from an EMBL/GenBank/DDBJ whole genome shotgun (WGS) entry which is preliminary data.</text>
</comment>
<evidence type="ECO:0000313" key="6">
    <source>
        <dbReference type="Proteomes" id="UP000664169"/>
    </source>
</evidence>
<protein>
    <submittedName>
        <fullName evidence="5">Uncharacterized protein</fullName>
    </submittedName>
</protein>
<dbReference type="Gene3D" id="3.20.20.140">
    <property type="entry name" value="Metal-dependent hydrolases"/>
    <property type="match status" value="2"/>
</dbReference>
<accession>A0A8H3F4X6</accession>
<dbReference type="Proteomes" id="UP000664169">
    <property type="component" value="Unassembled WGS sequence"/>
</dbReference>
<proteinExistence type="inferred from homology"/>
<dbReference type="InterPro" id="IPR016195">
    <property type="entry name" value="Pol/histidinol_Pase-like"/>
</dbReference>
<dbReference type="GO" id="GO:0008033">
    <property type="term" value="P:tRNA processing"/>
    <property type="evidence" value="ECO:0007669"/>
    <property type="project" value="UniProtKB-KW"/>
</dbReference>
<dbReference type="PANTHER" id="PTHR13031">
    <property type="entry name" value="RIBONUCLEASE P SUBUNIT P30"/>
    <property type="match status" value="1"/>
</dbReference>
<comment type="subcellular location">
    <subcellularLocation>
        <location evidence="1">Nucleus</location>
    </subcellularLocation>
</comment>
<evidence type="ECO:0000256" key="2">
    <source>
        <dbReference type="ARBA" id="ARBA00007331"/>
    </source>
</evidence>